<accession>A0ABW8TI00</accession>
<gene>
    <name evidence="1" type="ORF">ACJDT4_16020</name>
</gene>
<evidence type="ECO:0000313" key="1">
    <source>
        <dbReference type="EMBL" id="MFL0251926.1"/>
    </source>
</evidence>
<dbReference type="Proteomes" id="UP001623592">
    <property type="component" value="Unassembled WGS sequence"/>
</dbReference>
<protein>
    <submittedName>
        <fullName evidence="1">Uncharacterized protein</fullName>
    </submittedName>
</protein>
<organism evidence="1 2">
    <name type="scientific">Clostridium neuense</name>
    <dbReference type="NCBI Taxonomy" id="1728934"/>
    <lineage>
        <taxon>Bacteria</taxon>
        <taxon>Bacillati</taxon>
        <taxon>Bacillota</taxon>
        <taxon>Clostridia</taxon>
        <taxon>Eubacteriales</taxon>
        <taxon>Clostridiaceae</taxon>
        <taxon>Clostridium</taxon>
    </lineage>
</organism>
<proteinExistence type="predicted"/>
<comment type="caution">
    <text evidence="1">The sequence shown here is derived from an EMBL/GenBank/DDBJ whole genome shotgun (WGS) entry which is preliminary data.</text>
</comment>
<sequence>MDLVQTGMMDRLKKINVIRMLGTGMDIGDLNIYAHEICLYLLLSIFRREITENPNRTRNDMIYIVSDILREMKLTTSDKNIERIVDGVLWYKDSNRQDPFNCPIYNEETREHEPYKFRYLKPDREHSRWEKGGSTVYMLTEEAQEMIFITREMLEEFGFDVEQFYTLQLIKSGNFNKALSSVNNLIGRVRNLIRREKDYRHDIMMNPQVIFFDTKIDRRKTDQEIKSQFEDEKKTFEDMLSWKNRLNNFPKDKRKDGERLFEEVEKARVLHNLLAKIVVDNMAFEVKIRVNYPESFWTTSRVSFKKDIWQNVVVKNGLPSFDFLESLVTPLLSPKLDFIYPLDWAWQEQQSIKESEEVNVDERSEEEEKEFINKKKVDWKLILELWQPIFDGFLEGKGFSITELQTMDVILKESWLSQKKNTEIFMMFVLTEFTFGETAEEFDEMDERMILFNKLCEKNEKYKKLIGRTVASKLEEEKRPLSLQNLFISPYKIYIKNNLED</sequence>
<keyword evidence="2" id="KW-1185">Reference proteome</keyword>
<dbReference type="EMBL" id="JBJIAA010000013">
    <property type="protein sequence ID" value="MFL0251926.1"/>
    <property type="molecule type" value="Genomic_DNA"/>
</dbReference>
<name>A0ABW8TI00_9CLOT</name>
<evidence type="ECO:0000313" key="2">
    <source>
        <dbReference type="Proteomes" id="UP001623592"/>
    </source>
</evidence>
<reference evidence="1 2" key="1">
    <citation type="submission" date="2024-11" db="EMBL/GenBank/DDBJ databases">
        <authorList>
            <person name="Heng Y.C."/>
            <person name="Lim A.C.H."/>
            <person name="Lee J.K.Y."/>
            <person name="Kittelmann S."/>
        </authorList>
    </citation>
    <scope>NUCLEOTIDE SEQUENCE [LARGE SCALE GENOMIC DNA]</scope>
    <source>
        <strain evidence="1 2">WILCCON 0114</strain>
    </source>
</reference>
<dbReference type="RefSeq" id="WP_406788576.1">
    <property type="nucleotide sequence ID" value="NZ_JBJIAA010000013.1"/>
</dbReference>